<dbReference type="SUPFAM" id="SSF55729">
    <property type="entry name" value="Acyl-CoA N-acyltransferases (Nat)"/>
    <property type="match status" value="1"/>
</dbReference>
<dbReference type="RefSeq" id="WP_283433998.1">
    <property type="nucleotide sequence ID" value="NZ_FXUG01000011.1"/>
</dbReference>
<accession>A0ABY1QDK4</accession>
<name>A0ABY1QDK4_9BACT</name>
<gene>
    <name evidence="8" type="ORF">SAMN06265222_11123</name>
</gene>
<dbReference type="InterPro" id="IPR016181">
    <property type="entry name" value="Acyl_CoA_acyltransferase"/>
</dbReference>
<organism evidence="8 9">
    <name type="scientific">Neorhodopirellula lusitana</name>
    <dbReference type="NCBI Taxonomy" id="445327"/>
    <lineage>
        <taxon>Bacteria</taxon>
        <taxon>Pseudomonadati</taxon>
        <taxon>Planctomycetota</taxon>
        <taxon>Planctomycetia</taxon>
        <taxon>Pirellulales</taxon>
        <taxon>Pirellulaceae</taxon>
        <taxon>Neorhodopirellula</taxon>
    </lineage>
</organism>
<evidence type="ECO:0000256" key="3">
    <source>
        <dbReference type="ARBA" id="ARBA00022960"/>
    </source>
</evidence>
<evidence type="ECO:0000256" key="2">
    <source>
        <dbReference type="ARBA" id="ARBA00022679"/>
    </source>
</evidence>
<dbReference type="EMBL" id="FXUG01000011">
    <property type="protein sequence ID" value="SMP68238.1"/>
    <property type="molecule type" value="Genomic_DNA"/>
</dbReference>
<evidence type="ECO:0000256" key="5">
    <source>
        <dbReference type="ARBA" id="ARBA00023315"/>
    </source>
</evidence>
<dbReference type="InterPro" id="IPR003447">
    <property type="entry name" value="FEMABX"/>
</dbReference>
<dbReference type="InterPro" id="IPR050644">
    <property type="entry name" value="PG_Glycine_Bridge_Synth"/>
</dbReference>
<keyword evidence="3" id="KW-0133">Cell shape</keyword>
<keyword evidence="9" id="KW-1185">Reference proteome</keyword>
<dbReference type="Pfam" id="PF13480">
    <property type="entry name" value="Acetyltransf_6"/>
    <property type="match status" value="1"/>
</dbReference>
<feature type="domain" description="BioF2-like acetyltransferase" evidence="7">
    <location>
        <begin position="167"/>
        <end position="291"/>
    </location>
</feature>
<dbReference type="InterPro" id="IPR038740">
    <property type="entry name" value="BioF2-like_GNAT_dom"/>
</dbReference>
<dbReference type="PANTHER" id="PTHR36174">
    <property type="entry name" value="LIPID II:GLYCINE GLYCYLTRANSFERASE"/>
    <property type="match status" value="1"/>
</dbReference>
<evidence type="ECO:0000313" key="9">
    <source>
        <dbReference type="Proteomes" id="UP001158067"/>
    </source>
</evidence>
<reference evidence="8 9" key="1">
    <citation type="submission" date="2017-05" db="EMBL/GenBank/DDBJ databases">
        <authorList>
            <person name="Varghese N."/>
            <person name="Submissions S."/>
        </authorList>
    </citation>
    <scope>NUCLEOTIDE SEQUENCE [LARGE SCALE GENOMIC DNA]</scope>
    <source>
        <strain evidence="8 9">DSM 25457</strain>
    </source>
</reference>
<evidence type="ECO:0000256" key="1">
    <source>
        <dbReference type="ARBA" id="ARBA00009943"/>
    </source>
</evidence>
<keyword evidence="5" id="KW-0012">Acyltransferase</keyword>
<protein>
    <submittedName>
        <fullName evidence="8">Lipid II:glycine glycyltransferase (Peptidoglycan interpeptide bridge formation enzyme)</fullName>
    </submittedName>
</protein>
<dbReference type="PANTHER" id="PTHR36174:SF1">
    <property type="entry name" value="LIPID II:GLYCINE GLYCYLTRANSFERASE"/>
    <property type="match status" value="1"/>
</dbReference>
<proteinExistence type="inferred from homology"/>
<evidence type="ECO:0000256" key="6">
    <source>
        <dbReference type="ARBA" id="ARBA00023316"/>
    </source>
</evidence>
<dbReference type="PROSITE" id="PS51191">
    <property type="entry name" value="FEMABX"/>
    <property type="match status" value="1"/>
</dbReference>
<keyword evidence="4" id="KW-0573">Peptidoglycan synthesis</keyword>
<comment type="caution">
    <text evidence="8">The sequence shown here is derived from an EMBL/GenBank/DDBJ whole genome shotgun (WGS) entry which is preliminary data.</text>
</comment>
<keyword evidence="2" id="KW-0808">Transferase</keyword>
<dbReference type="Proteomes" id="UP001158067">
    <property type="component" value="Unassembled WGS sequence"/>
</dbReference>
<comment type="similarity">
    <text evidence="1">Belongs to the FemABX family.</text>
</comment>
<sequence length="357" mass="40110">MSLVGSSPLCIRTMEDTPGWNAFVQSHSCGSIFHTAEMIRAFDATPQFKPLALAACQPDGSVAGILVATQVCTMGALPNRLSSRSVFFAGPLGIEGPMGTKAVKALLAHHDDQVGNKVVFSEIRPCSATEATNPLYLDSGYESHDYINYEIDLRQTPDQIFRGMSHQRRNNIRANERRGLTVREGDPDTDLSHLYAHLTESFTRSKIPLVEREHFEHVFGLLPRSRYRLTIAEVHGKPVASSLHLIFKDRVYWWHAGTKRIQGITAQASLVWDAIQWGIDQNAKVYDFAGAGWEGEIYTPGVFKSRFGGQRVNVRRYRKVYSRLRMNIASAGYRLARPIFSAPRRDRDELRTAFNPS</sequence>
<evidence type="ECO:0000256" key="4">
    <source>
        <dbReference type="ARBA" id="ARBA00022984"/>
    </source>
</evidence>
<keyword evidence="6" id="KW-0961">Cell wall biogenesis/degradation</keyword>
<dbReference type="Gene3D" id="3.40.630.30">
    <property type="match status" value="1"/>
</dbReference>
<evidence type="ECO:0000259" key="7">
    <source>
        <dbReference type="Pfam" id="PF13480"/>
    </source>
</evidence>
<evidence type="ECO:0000313" key="8">
    <source>
        <dbReference type="EMBL" id="SMP68238.1"/>
    </source>
</evidence>